<dbReference type="EC" id="5.2.1.8" evidence="2"/>
<dbReference type="Pfam" id="PF00160">
    <property type="entry name" value="Pro_isomerase"/>
    <property type="match status" value="1"/>
</dbReference>
<evidence type="ECO:0000313" key="4">
    <source>
        <dbReference type="Proteomes" id="UP000483839"/>
    </source>
</evidence>
<dbReference type="PANTHER" id="PTHR45625:SF16">
    <property type="entry name" value="PEPTIDYL-PROLYL CIS-TRANS ISOMERASE"/>
    <property type="match status" value="1"/>
</dbReference>
<keyword evidence="2" id="KW-0732">Signal</keyword>
<dbReference type="InterPro" id="IPR044666">
    <property type="entry name" value="Cyclophilin_A-like"/>
</dbReference>
<name>A0A6L6GAM3_STRUB</name>
<dbReference type="PROSITE" id="PS50072">
    <property type="entry name" value="CSA_PPIASE_2"/>
    <property type="match status" value="1"/>
</dbReference>
<dbReference type="PANTHER" id="PTHR45625">
    <property type="entry name" value="PEPTIDYL-PROLYL CIS-TRANS ISOMERASE-RELATED"/>
    <property type="match status" value="1"/>
</dbReference>
<dbReference type="InterPro" id="IPR002130">
    <property type="entry name" value="Cyclophilin-type_PPIase_dom"/>
</dbReference>
<dbReference type="CDD" id="cd00317">
    <property type="entry name" value="cyclophilin"/>
    <property type="match status" value="1"/>
</dbReference>
<dbReference type="Proteomes" id="UP000483839">
    <property type="component" value="Unassembled WGS sequence"/>
</dbReference>
<evidence type="ECO:0000313" key="3">
    <source>
        <dbReference type="EMBL" id="MTD02403.1"/>
    </source>
</evidence>
<feature type="signal peptide" evidence="2">
    <location>
        <begin position="1"/>
        <end position="18"/>
    </location>
</feature>
<comment type="similarity">
    <text evidence="2">Belongs to the cyclophilin-type PPIase family.</text>
</comment>
<dbReference type="PRINTS" id="PR00153">
    <property type="entry name" value="CSAPPISMRASE"/>
</dbReference>
<organism evidence="3 4">
    <name type="scientific">Streptococcus uberis</name>
    <dbReference type="NCBI Taxonomy" id="1349"/>
    <lineage>
        <taxon>Bacteria</taxon>
        <taxon>Bacillati</taxon>
        <taxon>Bacillota</taxon>
        <taxon>Bacilli</taxon>
        <taxon>Lactobacillales</taxon>
        <taxon>Streptococcaceae</taxon>
        <taxon>Streptococcus</taxon>
    </lineage>
</organism>
<dbReference type="SUPFAM" id="SSF50891">
    <property type="entry name" value="Cyclophilin-like"/>
    <property type="match status" value="1"/>
</dbReference>
<reference evidence="3 4" key="1">
    <citation type="submission" date="2019-11" db="EMBL/GenBank/DDBJ databases">
        <title>Streptococcus uberis isolated from clinical mastitis cases on a southeastern Queensland dairy.</title>
        <authorList>
            <person name="Workentine M.L."/>
            <person name="Price R."/>
            <person name="Olchowy T."/>
        </authorList>
    </citation>
    <scope>NUCLEOTIDE SEQUENCE [LARGE SCALE GENOMIC DNA]</scope>
    <source>
        <strain evidence="3 4">OLC4459-A17</strain>
    </source>
</reference>
<comment type="caution">
    <text evidence="3">The sequence shown here is derived from an EMBL/GenBank/DDBJ whole genome shotgun (WGS) entry which is preliminary data.</text>
</comment>
<feature type="chain" id="PRO_5041475640" description="Peptidyl-prolyl cis-trans isomerase" evidence="2">
    <location>
        <begin position="19"/>
        <end position="270"/>
    </location>
</feature>
<dbReference type="EMBL" id="WLXI01000057">
    <property type="protein sequence ID" value="MTD02403.1"/>
    <property type="molecule type" value="Genomic_DNA"/>
</dbReference>
<dbReference type="Gene3D" id="2.40.100.10">
    <property type="entry name" value="Cyclophilin-like"/>
    <property type="match status" value="1"/>
</dbReference>
<accession>A0A6L6GAM3</accession>
<dbReference type="AlphaFoldDB" id="A0A6L6GAM3"/>
<comment type="function">
    <text evidence="1 2">PPIases accelerate the folding of proteins. It catalyzes the cis-trans isomerization of proline imidic peptide bonds in oligopeptides.</text>
</comment>
<dbReference type="InterPro" id="IPR029000">
    <property type="entry name" value="Cyclophilin-like_dom_sf"/>
</dbReference>
<gene>
    <name evidence="3" type="ORF">GKS16_09000</name>
</gene>
<protein>
    <recommendedName>
        <fullName evidence="2">Peptidyl-prolyl cis-trans isomerase</fullName>
        <shortName evidence="2">PPIase</shortName>
        <ecNumber evidence="2">5.2.1.8</ecNumber>
    </recommendedName>
</protein>
<dbReference type="RefSeq" id="WP_037592394.1">
    <property type="nucleotide sequence ID" value="NZ_BAABQC010000002.1"/>
</dbReference>
<proteinExistence type="inferred from homology"/>
<dbReference type="GO" id="GO:0003755">
    <property type="term" value="F:peptidyl-prolyl cis-trans isomerase activity"/>
    <property type="evidence" value="ECO:0007669"/>
    <property type="project" value="UniProtKB-UniRule"/>
</dbReference>
<comment type="catalytic activity">
    <reaction evidence="2">
        <text>[protein]-peptidylproline (omega=180) = [protein]-peptidylproline (omega=0)</text>
        <dbReference type="Rhea" id="RHEA:16237"/>
        <dbReference type="Rhea" id="RHEA-COMP:10747"/>
        <dbReference type="Rhea" id="RHEA-COMP:10748"/>
        <dbReference type="ChEBI" id="CHEBI:83833"/>
        <dbReference type="ChEBI" id="CHEBI:83834"/>
        <dbReference type="EC" id="5.2.1.8"/>
    </reaction>
</comment>
<sequence>MKKIISFALLTLSLFSLSACESIDRAIKGDKYVDEQIANKKNEQAAKAYEAQIQKAMVADKDDFPQLSTELKDNQAQVLLKTSKGDITIKLFPKFAPLAVENFLTHAKKGYYNNLTFHRVISDFMIQSGDPNGDGTGGQSIWNGKDPKIDSGNGFANEISPYLYNIRGALAMANAGADTNGSQFFINQNSENQEKALSKEHYPKPIIEAYHKGGNPSLDGSYTVFGQVTAGMDVVDAIAKSEVDANDKPKENIVITSITIQKDYDFKHKN</sequence>
<keyword evidence="2" id="KW-0697">Rotamase</keyword>
<dbReference type="GeneID" id="93825777"/>
<evidence type="ECO:0000256" key="1">
    <source>
        <dbReference type="ARBA" id="ARBA00002388"/>
    </source>
</evidence>
<evidence type="ECO:0000256" key="2">
    <source>
        <dbReference type="RuleBase" id="RU363019"/>
    </source>
</evidence>
<dbReference type="PROSITE" id="PS51257">
    <property type="entry name" value="PROKAR_LIPOPROTEIN"/>
    <property type="match status" value="1"/>
</dbReference>
<keyword evidence="2 3" id="KW-0413">Isomerase</keyword>